<comment type="caution">
    <text evidence="1">The sequence shown here is derived from an EMBL/GenBank/DDBJ whole genome shotgun (WGS) entry which is preliminary data.</text>
</comment>
<dbReference type="Proteomes" id="UP000253472">
    <property type="component" value="Unassembled WGS sequence"/>
</dbReference>
<dbReference type="AlphaFoldDB" id="A0A367XQH1"/>
<evidence type="ECO:0000313" key="1">
    <source>
        <dbReference type="EMBL" id="RCK55857.1"/>
    </source>
</evidence>
<accession>A0A367XQH1</accession>
<sequence>MANLPNPTLRLVETLIPTTQVIMPYSVGDKAPPRPDVPLRHLKYITFTLPVLSRYKYSSYDHHGLFTEEMIKSYKVMEDTAVDLVTKIALITRHTWKYGDNSSHYAHQFMFLFNSLFINLPLTGRQSVEDETRDFLLETFDDLYFHKKIQAIVHDVFLGLDNIYLKYYIADFLEVKYGYKISVNFFVVGVCSLGLQLYRSKIEQMRKVVPVEPVEPVEVISHQPQSPAFNWLRIKF</sequence>
<keyword evidence="2" id="KW-1185">Reference proteome</keyword>
<evidence type="ECO:0000313" key="2">
    <source>
        <dbReference type="Proteomes" id="UP000253472"/>
    </source>
</evidence>
<proteinExistence type="predicted"/>
<protein>
    <submittedName>
        <fullName evidence="1">Uncharacterized protein</fullName>
    </submittedName>
</protein>
<reference evidence="1 2" key="1">
    <citation type="submission" date="2018-06" db="EMBL/GenBank/DDBJ databases">
        <title>Whole genome sequencing of Candida tropicalis (genome annotated by CSBL at Korea University).</title>
        <authorList>
            <person name="Ahn J."/>
        </authorList>
    </citation>
    <scope>NUCLEOTIDE SEQUENCE [LARGE SCALE GENOMIC DNA]</scope>
    <source>
        <strain evidence="1 2">ATCC 20962</strain>
    </source>
</reference>
<dbReference type="OrthoDB" id="4025109at2759"/>
<organism evidence="1 2">
    <name type="scientific">Candida viswanathii</name>
    <dbReference type="NCBI Taxonomy" id="5486"/>
    <lineage>
        <taxon>Eukaryota</taxon>
        <taxon>Fungi</taxon>
        <taxon>Dikarya</taxon>
        <taxon>Ascomycota</taxon>
        <taxon>Saccharomycotina</taxon>
        <taxon>Pichiomycetes</taxon>
        <taxon>Debaryomycetaceae</taxon>
        <taxon>Candida/Lodderomyces clade</taxon>
        <taxon>Candida</taxon>
    </lineage>
</organism>
<gene>
    <name evidence="1" type="ORF">Cantr_05500</name>
</gene>
<name>A0A367XQH1_9ASCO</name>
<dbReference type="EMBL" id="QLNQ01000029">
    <property type="protein sequence ID" value="RCK55857.1"/>
    <property type="molecule type" value="Genomic_DNA"/>
</dbReference>